<gene>
    <name evidence="1" type="ORF">AVEN_85716_1</name>
</gene>
<reference evidence="1 2" key="1">
    <citation type="journal article" date="2019" name="Sci. Rep.">
        <title>Orb-weaving spider Araneus ventricosus genome elucidates the spidroin gene catalogue.</title>
        <authorList>
            <person name="Kono N."/>
            <person name="Nakamura H."/>
            <person name="Ohtoshi R."/>
            <person name="Moran D.A.P."/>
            <person name="Shinohara A."/>
            <person name="Yoshida Y."/>
            <person name="Fujiwara M."/>
            <person name="Mori M."/>
            <person name="Tomita M."/>
            <person name="Arakawa K."/>
        </authorList>
    </citation>
    <scope>NUCLEOTIDE SEQUENCE [LARGE SCALE GENOMIC DNA]</scope>
</reference>
<dbReference type="AlphaFoldDB" id="A0A4Y2QK89"/>
<protein>
    <submittedName>
        <fullName evidence="1">Uncharacterized protein</fullName>
    </submittedName>
</protein>
<keyword evidence="2" id="KW-1185">Reference proteome</keyword>
<dbReference type="Proteomes" id="UP000499080">
    <property type="component" value="Unassembled WGS sequence"/>
</dbReference>
<sequence>MDSSAPFLLTTGGGKYEWKALHLSLSPKCPFNNHSPNCLLPPLGTKPAEILPTSIEVTWPVTAGLGVRVSSTASKTEKRKMVARLRLKCCWRRGFPFLN</sequence>
<comment type="caution">
    <text evidence="1">The sequence shown here is derived from an EMBL/GenBank/DDBJ whole genome shotgun (WGS) entry which is preliminary data.</text>
</comment>
<name>A0A4Y2QK89_ARAVE</name>
<proteinExistence type="predicted"/>
<accession>A0A4Y2QK89</accession>
<evidence type="ECO:0000313" key="1">
    <source>
        <dbReference type="EMBL" id="GBN63744.1"/>
    </source>
</evidence>
<dbReference type="EMBL" id="BGPR01014101">
    <property type="protein sequence ID" value="GBN63744.1"/>
    <property type="molecule type" value="Genomic_DNA"/>
</dbReference>
<evidence type="ECO:0000313" key="2">
    <source>
        <dbReference type="Proteomes" id="UP000499080"/>
    </source>
</evidence>
<organism evidence="1 2">
    <name type="scientific">Araneus ventricosus</name>
    <name type="common">Orbweaver spider</name>
    <name type="synonym">Epeira ventricosa</name>
    <dbReference type="NCBI Taxonomy" id="182803"/>
    <lineage>
        <taxon>Eukaryota</taxon>
        <taxon>Metazoa</taxon>
        <taxon>Ecdysozoa</taxon>
        <taxon>Arthropoda</taxon>
        <taxon>Chelicerata</taxon>
        <taxon>Arachnida</taxon>
        <taxon>Araneae</taxon>
        <taxon>Araneomorphae</taxon>
        <taxon>Entelegynae</taxon>
        <taxon>Araneoidea</taxon>
        <taxon>Araneidae</taxon>
        <taxon>Araneus</taxon>
    </lineage>
</organism>